<proteinExistence type="predicted"/>
<name>A0A6A6X482_9PLEO</name>
<evidence type="ECO:0000313" key="1">
    <source>
        <dbReference type="EMBL" id="KAF2791186.1"/>
    </source>
</evidence>
<protein>
    <submittedName>
        <fullName evidence="1">Uncharacterized protein</fullName>
    </submittedName>
</protein>
<accession>A0A6A6X482</accession>
<organism evidence="1 2">
    <name type="scientific">Melanomma pulvis-pyrius CBS 109.77</name>
    <dbReference type="NCBI Taxonomy" id="1314802"/>
    <lineage>
        <taxon>Eukaryota</taxon>
        <taxon>Fungi</taxon>
        <taxon>Dikarya</taxon>
        <taxon>Ascomycota</taxon>
        <taxon>Pezizomycotina</taxon>
        <taxon>Dothideomycetes</taxon>
        <taxon>Pleosporomycetidae</taxon>
        <taxon>Pleosporales</taxon>
        <taxon>Melanommataceae</taxon>
        <taxon>Melanomma</taxon>
    </lineage>
</organism>
<dbReference type="AlphaFoldDB" id="A0A6A6X482"/>
<dbReference type="Proteomes" id="UP000799757">
    <property type="component" value="Unassembled WGS sequence"/>
</dbReference>
<dbReference type="EMBL" id="MU002033">
    <property type="protein sequence ID" value="KAF2791186.1"/>
    <property type="molecule type" value="Genomic_DNA"/>
</dbReference>
<keyword evidence="2" id="KW-1185">Reference proteome</keyword>
<sequence>MAEKRRSTGRDGGGMPIQCLVELCWCRCRGNRWPPPWLARQWTRRRQEGVLTSVGSNARRRPLGGITSARDTWRTRVRHLFLPVTALPHHASTSSLPSHAQPPFVSLIAAHAALPGSRVQGWASLCSVWRLVGHGRSSGHRRIVAHEAQCVRECFAASIQRAASHLVSTLSGLECRHCPSTIILVFSRNKTTAKPPPRQGELLSMDAYVNRFLYSLHTLRPQLKSRTLLQLLLVAPCPWFTPFSLHPCL</sequence>
<reference evidence="1" key="1">
    <citation type="journal article" date="2020" name="Stud. Mycol.">
        <title>101 Dothideomycetes genomes: a test case for predicting lifestyles and emergence of pathogens.</title>
        <authorList>
            <person name="Haridas S."/>
            <person name="Albert R."/>
            <person name="Binder M."/>
            <person name="Bloem J."/>
            <person name="Labutti K."/>
            <person name="Salamov A."/>
            <person name="Andreopoulos B."/>
            <person name="Baker S."/>
            <person name="Barry K."/>
            <person name="Bills G."/>
            <person name="Bluhm B."/>
            <person name="Cannon C."/>
            <person name="Castanera R."/>
            <person name="Culley D."/>
            <person name="Daum C."/>
            <person name="Ezra D."/>
            <person name="Gonzalez J."/>
            <person name="Henrissat B."/>
            <person name="Kuo A."/>
            <person name="Liang C."/>
            <person name="Lipzen A."/>
            <person name="Lutzoni F."/>
            <person name="Magnuson J."/>
            <person name="Mondo S."/>
            <person name="Nolan M."/>
            <person name="Ohm R."/>
            <person name="Pangilinan J."/>
            <person name="Park H.-J."/>
            <person name="Ramirez L."/>
            <person name="Alfaro M."/>
            <person name="Sun H."/>
            <person name="Tritt A."/>
            <person name="Yoshinaga Y."/>
            <person name="Zwiers L.-H."/>
            <person name="Turgeon B."/>
            <person name="Goodwin S."/>
            <person name="Spatafora J."/>
            <person name="Crous P."/>
            <person name="Grigoriev I."/>
        </authorList>
    </citation>
    <scope>NUCLEOTIDE SEQUENCE</scope>
    <source>
        <strain evidence="1">CBS 109.77</strain>
    </source>
</reference>
<gene>
    <name evidence="1" type="ORF">K505DRAFT_69251</name>
</gene>
<evidence type="ECO:0000313" key="2">
    <source>
        <dbReference type="Proteomes" id="UP000799757"/>
    </source>
</evidence>